<dbReference type="InterPro" id="IPR014347">
    <property type="entry name" value="Tautomerase/MIF_sf"/>
</dbReference>
<proteinExistence type="inferred from homology"/>
<dbReference type="Proteomes" id="UP001196413">
    <property type="component" value="Unassembled WGS sequence"/>
</dbReference>
<dbReference type="InterPro" id="IPR001398">
    <property type="entry name" value="Macrophage_inhib_fac"/>
</dbReference>
<feature type="non-terminal residue" evidence="2">
    <location>
        <position position="1"/>
    </location>
</feature>
<dbReference type="AlphaFoldDB" id="A0AAD5WLI7"/>
<evidence type="ECO:0008006" key="4">
    <source>
        <dbReference type="Google" id="ProtNLM"/>
    </source>
</evidence>
<accession>A0AAD5WLI7</accession>
<dbReference type="GO" id="GO:0005615">
    <property type="term" value="C:extracellular space"/>
    <property type="evidence" value="ECO:0007669"/>
    <property type="project" value="TreeGrafter"/>
</dbReference>
<protein>
    <recommendedName>
        <fullName evidence="4">Macrophage migration inhibitory factor</fullName>
    </recommendedName>
</protein>
<dbReference type="GO" id="GO:0005125">
    <property type="term" value="F:cytokine activity"/>
    <property type="evidence" value="ECO:0007669"/>
    <property type="project" value="TreeGrafter"/>
</dbReference>
<name>A0AAD5WLI7_PARTN</name>
<comment type="caution">
    <text evidence="2">The sequence shown here is derived from an EMBL/GenBank/DDBJ whole genome shotgun (WGS) entry which is preliminary data.</text>
</comment>
<reference evidence="2" key="1">
    <citation type="submission" date="2021-06" db="EMBL/GenBank/DDBJ databases">
        <title>Parelaphostrongylus tenuis whole genome reference sequence.</title>
        <authorList>
            <person name="Garwood T.J."/>
            <person name="Larsen P.A."/>
            <person name="Fountain-Jones N.M."/>
            <person name="Garbe J.R."/>
            <person name="Macchietto M.G."/>
            <person name="Kania S.A."/>
            <person name="Gerhold R.W."/>
            <person name="Richards J.E."/>
            <person name="Wolf T.M."/>
        </authorList>
    </citation>
    <scope>NUCLEOTIDE SEQUENCE</scope>
    <source>
        <strain evidence="2">MNPRO001-30</strain>
        <tissue evidence="2">Meninges</tissue>
    </source>
</reference>
<dbReference type="PANTHER" id="PTHR11954:SF37">
    <property type="entry name" value="MIF-LIKE PROTEIN MIF-2"/>
    <property type="match status" value="1"/>
</dbReference>
<gene>
    <name evidence="2" type="ORF">KIN20_036844</name>
</gene>
<dbReference type="PANTHER" id="PTHR11954">
    <property type="entry name" value="D-DOPACHROME DECARBOXYLASE"/>
    <property type="match status" value="1"/>
</dbReference>
<evidence type="ECO:0000313" key="3">
    <source>
        <dbReference type="Proteomes" id="UP001196413"/>
    </source>
</evidence>
<dbReference type="Gene3D" id="3.30.429.10">
    <property type="entry name" value="Macrophage Migration Inhibitory Factor"/>
    <property type="match status" value="1"/>
</dbReference>
<keyword evidence="3" id="KW-1185">Reference proteome</keyword>
<sequence length="99" mass="10743">EQFTDLIAESLSKPKGRVAVELLPGQRITHGGSRNPVVIVKVESIGALSSDDTIRHTQKITNFCQEVLKVPKEKVIISYYDLAPDKVGVNGSTVAATRL</sequence>
<dbReference type="SUPFAM" id="SSF55331">
    <property type="entry name" value="Tautomerase/MIF"/>
    <property type="match status" value="1"/>
</dbReference>
<evidence type="ECO:0000256" key="1">
    <source>
        <dbReference type="ARBA" id="ARBA00005851"/>
    </source>
</evidence>
<comment type="similarity">
    <text evidence="1">Belongs to the MIF family.</text>
</comment>
<dbReference type="GO" id="GO:0050178">
    <property type="term" value="F:phenylpyruvate tautomerase activity"/>
    <property type="evidence" value="ECO:0007669"/>
    <property type="project" value="TreeGrafter"/>
</dbReference>
<organism evidence="2 3">
    <name type="scientific">Parelaphostrongylus tenuis</name>
    <name type="common">Meningeal worm</name>
    <dbReference type="NCBI Taxonomy" id="148309"/>
    <lineage>
        <taxon>Eukaryota</taxon>
        <taxon>Metazoa</taxon>
        <taxon>Ecdysozoa</taxon>
        <taxon>Nematoda</taxon>
        <taxon>Chromadorea</taxon>
        <taxon>Rhabditida</taxon>
        <taxon>Rhabditina</taxon>
        <taxon>Rhabditomorpha</taxon>
        <taxon>Strongyloidea</taxon>
        <taxon>Metastrongylidae</taxon>
        <taxon>Parelaphostrongylus</taxon>
    </lineage>
</organism>
<evidence type="ECO:0000313" key="2">
    <source>
        <dbReference type="EMBL" id="KAJ1374211.1"/>
    </source>
</evidence>
<dbReference type="EMBL" id="JAHQIW010007413">
    <property type="protein sequence ID" value="KAJ1374211.1"/>
    <property type="molecule type" value="Genomic_DNA"/>
</dbReference>
<dbReference type="Pfam" id="PF01187">
    <property type="entry name" value="MIF"/>
    <property type="match status" value="1"/>
</dbReference>